<protein>
    <submittedName>
        <fullName evidence="1">Uncharacterized protein</fullName>
    </submittedName>
</protein>
<dbReference type="EMBL" id="OZ019904">
    <property type="protein sequence ID" value="CAK9198113.1"/>
    <property type="molecule type" value="Genomic_DNA"/>
</dbReference>
<keyword evidence="2" id="KW-1185">Reference proteome</keyword>
<gene>
    <name evidence="1" type="ORF">CSSPTR1EN2_LOCUS4274</name>
</gene>
<sequence length="81" mass="8772">MPSLAIDGGTLADAEVGAAPDDWFRMLRCRPQPAMVMKMKRTSSLGISVAESEAKFDALACHPLVGGVATPEFLKLIHLFW</sequence>
<reference evidence="1" key="1">
    <citation type="submission" date="2024-02" db="EMBL/GenBank/DDBJ databases">
        <authorList>
            <consortium name="ELIXIR-Norway"/>
            <consortium name="Elixir Norway"/>
        </authorList>
    </citation>
    <scope>NUCLEOTIDE SEQUENCE</scope>
</reference>
<name>A0ABP0TK03_9BRYO</name>
<organism evidence="1 2">
    <name type="scientific">Sphagnum troendelagicum</name>
    <dbReference type="NCBI Taxonomy" id="128251"/>
    <lineage>
        <taxon>Eukaryota</taxon>
        <taxon>Viridiplantae</taxon>
        <taxon>Streptophyta</taxon>
        <taxon>Embryophyta</taxon>
        <taxon>Bryophyta</taxon>
        <taxon>Sphagnophytina</taxon>
        <taxon>Sphagnopsida</taxon>
        <taxon>Sphagnales</taxon>
        <taxon>Sphagnaceae</taxon>
        <taxon>Sphagnum</taxon>
    </lineage>
</organism>
<dbReference type="Proteomes" id="UP001497512">
    <property type="component" value="Chromosome 12"/>
</dbReference>
<accession>A0ABP0TK03</accession>
<proteinExistence type="predicted"/>
<evidence type="ECO:0000313" key="2">
    <source>
        <dbReference type="Proteomes" id="UP001497512"/>
    </source>
</evidence>
<evidence type="ECO:0000313" key="1">
    <source>
        <dbReference type="EMBL" id="CAK9198113.1"/>
    </source>
</evidence>